<dbReference type="GO" id="GO:0004523">
    <property type="term" value="F:RNA-DNA hybrid ribonuclease activity"/>
    <property type="evidence" value="ECO:0007669"/>
    <property type="project" value="InterPro"/>
</dbReference>
<accession>A0A852EYE2</accession>
<keyword evidence="1" id="KW-0808">Transferase</keyword>
<reference evidence="8" key="1">
    <citation type="submission" date="2019-09" db="EMBL/GenBank/DDBJ databases">
        <title>Bird 10,000 Genomes (B10K) Project - Family phase.</title>
        <authorList>
            <person name="Zhang G."/>
        </authorList>
    </citation>
    <scope>NUCLEOTIDE SEQUENCE</scope>
    <source>
        <strain evidence="8">B10K-DU-002-52</strain>
        <tissue evidence="8">Muscle</tissue>
    </source>
</reference>
<evidence type="ECO:0000313" key="8">
    <source>
        <dbReference type="EMBL" id="NXQ10759.1"/>
    </source>
</evidence>
<dbReference type="PROSITE" id="PS50879">
    <property type="entry name" value="RNASE_H_1"/>
    <property type="match status" value="1"/>
</dbReference>
<dbReference type="PANTHER" id="PTHR41694">
    <property type="entry name" value="ENDOGENOUS RETROVIRUS GROUP K MEMBER POL PROTEIN"/>
    <property type="match status" value="1"/>
</dbReference>
<protein>
    <submittedName>
        <fullName evidence="8">POK11 protein</fullName>
    </submittedName>
</protein>
<evidence type="ECO:0000256" key="4">
    <source>
        <dbReference type="ARBA" id="ARBA00022759"/>
    </source>
</evidence>
<dbReference type="SUPFAM" id="SSF53098">
    <property type="entry name" value="Ribonuclease H-like"/>
    <property type="match status" value="1"/>
</dbReference>
<dbReference type="InterPro" id="IPR043128">
    <property type="entry name" value="Rev_trsase/Diguanyl_cyclase"/>
</dbReference>
<evidence type="ECO:0000256" key="2">
    <source>
        <dbReference type="ARBA" id="ARBA00022695"/>
    </source>
</evidence>
<dbReference type="Gene3D" id="3.30.70.270">
    <property type="match status" value="1"/>
</dbReference>
<dbReference type="EMBL" id="WBNO01003223">
    <property type="protein sequence ID" value="NXQ10759.1"/>
    <property type="molecule type" value="Genomic_DNA"/>
</dbReference>
<organism evidence="8 9">
    <name type="scientific">Peucedramus taeniatus</name>
    <name type="common">Olive warbler</name>
    <dbReference type="NCBI Taxonomy" id="135441"/>
    <lineage>
        <taxon>Eukaryota</taxon>
        <taxon>Metazoa</taxon>
        <taxon>Chordata</taxon>
        <taxon>Craniata</taxon>
        <taxon>Vertebrata</taxon>
        <taxon>Euteleostomi</taxon>
        <taxon>Archelosauria</taxon>
        <taxon>Archosauria</taxon>
        <taxon>Dinosauria</taxon>
        <taxon>Saurischia</taxon>
        <taxon>Theropoda</taxon>
        <taxon>Coelurosauria</taxon>
        <taxon>Aves</taxon>
        <taxon>Neognathae</taxon>
        <taxon>Neoaves</taxon>
        <taxon>Telluraves</taxon>
        <taxon>Australaves</taxon>
        <taxon>Passeriformes</taxon>
        <taxon>Passeroidea</taxon>
        <taxon>Fringillidae</taxon>
        <taxon>Peucedraminae</taxon>
        <taxon>Peucedramus</taxon>
    </lineage>
</organism>
<evidence type="ECO:0000259" key="7">
    <source>
        <dbReference type="PROSITE" id="PS50879"/>
    </source>
</evidence>
<dbReference type="InterPro" id="IPR036397">
    <property type="entry name" value="RNaseH_sf"/>
</dbReference>
<dbReference type="InterPro" id="IPR012337">
    <property type="entry name" value="RNaseH-like_sf"/>
</dbReference>
<evidence type="ECO:0000256" key="6">
    <source>
        <dbReference type="ARBA" id="ARBA00022918"/>
    </source>
</evidence>
<dbReference type="SUPFAM" id="SSF56672">
    <property type="entry name" value="DNA/RNA polymerases"/>
    <property type="match status" value="1"/>
</dbReference>
<keyword evidence="6" id="KW-0695">RNA-directed DNA polymerase</keyword>
<evidence type="ECO:0000256" key="1">
    <source>
        <dbReference type="ARBA" id="ARBA00022679"/>
    </source>
</evidence>
<evidence type="ECO:0000313" key="9">
    <source>
        <dbReference type="Proteomes" id="UP000629713"/>
    </source>
</evidence>
<dbReference type="GO" id="GO:0003964">
    <property type="term" value="F:RNA-directed DNA polymerase activity"/>
    <property type="evidence" value="ECO:0007669"/>
    <property type="project" value="UniProtKB-KW"/>
</dbReference>
<dbReference type="InterPro" id="IPR002156">
    <property type="entry name" value="RNaseH_domain"/>
</dbReference>
<keyword evidence="9" id="KW-1185">Reference proteome</keyword>
<dbReference type="GO" id="GO:0035613">
    <property type="term" value="F:RNA stem-loop binding"/>
    <property type="evidence" value="ECO:0007669"/>
    <property type="project" value="TreeGrafter"/>
</dbReference>
<proteinExistence type="predicted"/>
<dbReference type="Proteomes" id="UP000629713">
    <property type="component" value="Unassembled WGS sequence"/>
</dbReference>
<gene>
    <name evidence="8" type="primary">Ervk11_0</name>
    <name evidence="8" type="ORF">PEUTAE_R03248</name>
</gene>
<name>A0A852EYE2_PEUTA</name>
<feature type="non-terminal residue" evidence="8">
    <location>
        <position position="1"/>
    </location>
</feature>
<dbReference type="PANTHER" id="PTHR41694:SF3">
    <property type="entry name" value="RNA-DIRECTED DNA POLYMERASE-RELATED"/>
    <property type="match status" value="1"/>
</dbReference>
<dbReference type="AlphaFoldDB" id="A0A852EYE2"/>
<dbReference type="Gene3D" id="3.30.420.10">
    <property type="entry name" value="Ribonuclease H-like superfamily/Ribonuclease H"/>
    <property type="match status" value="1"/>
</dbReference>
<evidence type="ECO:0000256" key="5">
    <source>
        <dbReference type="ARBA" id="ARBA00022801"/>
    </source>
</evidence>
<feature type="domain" description="RNase H type-1" evidence="7">
    <location>
        <begin position="247"/>
        <end position="309"/>
    </location>
</feature>
<dbReference type="Pfam" id="PF06817">
    <property type="entry name" value="RVT_thumb"/>
    <property type="match status" value="1"/>
</dbReference>
<dbReference type="InterPro" id="IPR010661">
    <property type="entry name" value="RVT_thumb"/>
</dbReference>
<dbReference type="InterPro" id="IPR043502">
    <property type="entry name" value="DNA/RNA_pol_sf"/>
</dbReference>
<feature type="non-terminal residue" evidence="8">
    <location>
        <position position="309"/>
    </location>
</feature>
<comment type="caution">
    <text evidence="8">The sequence shown here is derived from an EMBL/GenBank/DDBJ whole genome shotgun (WGS) entry which is preliminary data.</text>
</comment>
<keyword evidence="3" id="KW-0540">Nuclease</keyword>
<keyword evidence="2" id="KW-0548">Nucleotidyltransferase</keyword>
<keyword evidence="5" id="KW-0378">Hydrolase</keyword>
<evidence type="ECO:0000256" key="3">
    <source>
        <dbReference type="ARBA" id="ARBA00022722"/>
    </source>
</evidence>
<sequence length="309" mass="35456">GFELNHKQVQRLPPWRYLGLEITNRTITPQWLVIKEEPKTVRDLHQLCGTLNWVRPWLSLTTGDLSPLYDLLKGGEEMDAPRTLTQEARAALEKVQVALESRQAHCCRSELPFNFIILAKLPHFHGLIFQWDRGQRDPLLIIEWVFLGHNLSKSITWPQELMAQLICKARACVGLLAGCDFVRIHLPIRLSTGKLNNETLEHLLRQNENLQFALDSYPGKLSVHHPGHKWFNCEFHLVPKEVQSCKPLKALTIFTEASGRSHKSVMTQRWETDVKIVEGSPQVAELDAVVRVFKRFPEPINIVTDSAYV</sequence>
<keyword evidence="4" id="KW-0255">Endonuclease</keyword>